<sequence length="171" mass="20293">MNKFSPFYYKGKPNNEFEDHCYITLMNDLIKNVPIPDSITCKNNFGIFVFKVNSFGQIKQLEYFGDLDKIIEVKIKENIKNTSGLYTISKNKKLNHWFVLPFWSHGGNMPEFNQCENKFKLNAEIENYIKFYYLYKNVKSVLPKSSNITIFEPMGHYFEMLKRGLILHEEM</sequence>
<evidence type="ECO:0000313" key="1">
    <source>
        <dbReference type="EMBL" id="RVU26935.1"/>
    </source>
</evidence>
<evidence type="ECO:0000313" key="2">
    <source>
        <dbReference type="Proteomes" id="UP000282832"/>
    </source>
</evidence>
<dbReference type="AlphaFoldDB" id="A0A437PXF4"/>
<dbReference type="Proteomes" id="UP000282832">
    <property type="component" value="Unassembled WGS sequence"/>
</dbReference>
<accession>A0A437PXF4</accession>
<keyword evidence="2" id="KW-1185">Reference proteome</keyword>
<protein>
    <submittedName>
        <fullName evidence="1">Uncharacterized protein</fullName>
    </submittedName>
</protein>
<dbReference type="EMBL" id="SACY01000001">
    <property type="protein sequence ID" value="RVU26935.1"/>
    <property type="molecule type" value="Genomic_DNA"/>
</dbReference>
<reference evidence="1 2" key="1">
    <citation type="submission" date="2019-01" db="EMBL/GenBank/DDBJ databases">
        <authorList>
            <person name="Chen W.-M."/>
        </authorList>
    </citation>
    <scope>NUCLEOTIDE SEQUENCE [LARGE SCALE GENOMIC DNA]</scope>
    <source>
        <strain evidence="1 2">FSY-15</strain>
    </source>
</reference>
<organism evidence="1 2">
    <name type="scientific">Sandaracinomonas limnophila</name>
    <dbReference type="NCBI Taxonomy" id="1862386"/>
    <lineage>
        <taxon>Bacteria</taxon>
        <taxon>Pseudomonadati</taxon>
        <taxon>Bacteroidota</taxon>
        <taxon>Cytophagia</taxon>
        <taxon>Cytophagales</taxon>
        <taxon>Flectobacillaceae</taxon>
        <taxon>Sandaracinomonas</taxon>
    </lineage>
</organism>
<comment type="caution">
    <text evidence="1">The sequence shown here is derived from an EMBL/GenBank/DDBJ whole genome shotgun (WGS) entry which is preliminary data.</text>
</comment>
<name>A0A437PXF4_9BACT</name>
<gene>
    <name evidence="1" type="ORF">EOJ36_02755</name>
</gene>
<proteinExistence type="predicted"/>